<dbReference type="PANTHER" id="PTHR24291">
    <property type="entry name" value="CYTOCHROME P450 FAMILY 4"/>
    <property type="match status" value="1"/>
</dbReference>
<proteinExistence type="inferred from homology"/>
<comment type="caution">
    <text evidence="9">The sequence shown here is derived from an EMBL/GenBank/DDBJ whole genome shotgun (WGS) entry which is preliminary data.</text>
</comment>
<dbReference type="PRINTS" id="PR00385">
    <property type="entry name" value="P450"/>
</dbReference>
<organism evidence="9 10">
    <name type="scientific">Polyangium fumosum</name>
    <dbReference type="NCBI Taxonomy" id="889272"/>
    <lineage>
        <taxon>Bacteria</taxon>
        <taxon>Pseudomonadati</taxon>
        <taxon>Myxococcota</taxon>
        <taxon>Polyangia</taxon>
        <taxon>Polyangiales</taxon>
        <taxon>Polyangiaceae</taxon>
        <taxon>Polyangium</taxon>
    </lineage>
</organism>
<dbReference type="GO" id="GO:0016705">
    <property type="term" value="F:oxidoreductase activity, acting on paired donors, with incorporation or reduction of molecular oxygen"/>
    <property type="evidence" value="ECO:0007669"/>
    <property type="project" value="InterPro"/>
</dbReference>
<keyword evidence="4 8" id="KW-0560">Oxidoreductase</keyword>
<name>A0A4U1ILH2_9BACT</name>
<comment type="cofactor">
    <cofactor evidence="7">
        <name>heme</name>
        <dbReference type="ChEBI" id="CHEBI:30413"/>
    </cofactor>
</comment>
<dbReference type="PANTHER" id="PTHR24291:SF50">
    <property type="entry name" value="BIFUNCTIONAL ALBAFLAVENONE MONOOXYGENASE_TERPENE SYNTHASE"/>
    <property type="match status" value="1"/>
</dbReference>
<dbReference type="InterPro" id="IPR017972">
    <property type="entry name" value="Cyt_P450_CS"/>
</dbReference>
<dbReference type="Gene3D" id="1.10.630.10">
    <property type="entry name" value="Cytochrome P450"/>
    <property type="match status" value="1"/>
</dbReference>
<dbReference type="PRINTS" id="PR00463">
    <property type="entry name" value="EP450I"/>
</dbReference>
<dbReference type="InterPro" id="IPR050196">
    <property type="entry name" value="Cytochrome_P450_Monoox"/>
</dbReference>
<evidence type="ECO:0000256" key="5">
    <source>
        <dbReference type="ARBA" id="ARBA00023004"/>
    </source>
</evidence>
<keyword evidence="3 7" id="KW-0479">Metal-binding</keyword>
<protein>
    <submittedName>
        <fullName evidence="9">Cytochrome P450</fullName>
    </submittedName>
</protein>
<gene>
    <name evidence="9" type="ORF">E8A74_47790</name>
</gene>
<dbReference type="CDD" id="cd20620">
    <property type="entry name" value="CYP132-like"/>
    <property type="match status" value="1"/>
</dbReference>
<evidence type="ECO:0000256" key="3">
    <source>
        <dbReference type="ARBA" id="ARBA00022723"/>
    </source>
</evidence>
<dbReference type="GO" id="GO:0005506">
    <property type="term" value="F:iron ion binding"/>
    <property type="evidence" value="ECO:0007669"/>
    <property type="project" value="InterPro"/>
</dbReference>
<evidence type="ECO:0000256" key="1">
    <source>
        <dbReference type="ARBA" id="ARBA00010617"/>
    </source>
</evidence>
<evidence type="ECO:0000256" key="8">
    <source>
        <dbReference type="RuleBase" id="RU000461"/>
    </source>
</evidence>
<keyword evidence="2 7" id="KW-0349">Heme</keyword>
<evidence type="ECO:0000256" key="2">
    <source>
        <dbReference type="ARBA" id="ARBA00022617"/>
    </source>
</evidence>
<keyword evidence="5 7" id="KW-0408">Iron</keyword>
<feature type="binding site" description="axial binding residue" evidence="7">
    <location>
        <position position="384"/>
    </location>
    <ligand>
        <name>heme</name>
        <dbReference type="ChEBI" id="CHEBI:30413"/>
    </ligand>
    <ligandPart>
        <name>Fe</name>
        <dbReference type="ChEBI" id="CHEBI:18248"/>
    </ligandPart>
</feature>
<evidence type="ECO:0000256" key="6">
    <source>
        <dbReference type="ARBA" id="ARBA00023033"/>
    </source>
</evidence>
<dbReference type="Proteomes" id="UP000309215">
    <property type="component" value="Unassembled WGS sequence"/>
</dbReference>
<comment type="similarity">
    <text evidence="1 8">Belongs to the cytochrome P450 family.</text>
</comment>
<evidence type="ECO:0000256" key="4">
    <source>
        <dbReference type="ARBA" id="ARBA00023002"/>
    </source>
</evidence>
<sequence length="452" mass="50786">MGPPLIGNMLEFRKDRMAFLIRAARTYGDVVHFRPGPFHAYLLNHPDHIRDVLVGRPAKFLKNRIQGWMVEPLLGKGMIISNGEDHRRQRRAAQPAFAPRRIEGYCGMFVRHAEEAMKAWGTGGEYDIDTEMLRLAMKNLCEALFNADTTDISKRAEEALPIAIELLTKDSELWVPLPSWLPTQHNRKKKEMIRALTDIALSFADDWRKSGVDRGDLLSMLMLARDEKGCPIAQAELRDHLVTMFAAGYETTAFTLIWAWILIAQHPSVEAALHAELDRVLGGRAPTAEDLPKLTYTSMVLKETLRLYPAAWVLALREPVEDVAIGGYRIRKGSFLFISPYIIQRDPRYFDDPERFDPERFSPDAEKEIPRGAYLPFGIGPRVCIGQSFSQTEALLVLATLAQHYRVSVKPGQRLDPWGGLALRPPAGVRVRITPRTSGARAATEALSSAPA</sequence>
<accession>A0A4U1ILH2</accession>
<keyword evidence="6 8" id="KW-0503">Monooxygenase</keyword>
<dbReference type="GO" id="GO:0004497">
    <property type="term" value="F:monooxygenase activity"/>
    <property type="evidence" value="ECO:0007669"/>
    <property type="project" value="UniProtKB-KW"/>
</dbReference>
<dbReference type="Pfam" id="PF00067">
    <property type="entry name" value="p450"/>
    <property type="match status" value="1"/>
</dbReference>
<dbReference type="AlphaFoldDB" id="A0A4U1ILH2"/>
<dbReference type="EMBL" id="SSMQ01000104">
    <property type="protein sequence ID" value="TKC94704.1"/>
    <property type="molecule type" value="Genomic_DNA"/>
</dbReference>
<dbReference type="InterPro" id="IPR036396">
    <property type="entry name" value="Cyt_P450_sf"/>
</dbReference>
<dbReference type="PROSITE" id="PS00086">
    <property type="entry name" value="CYTOCHROME_P450"/>
    <property type="match status" value="1"/>
</dbReference>
<dbReference type="RefSeq" id="WP_136935871.1">
    <property type="nucleotide sequence ID" value="NZ_SSMQ01000104.1"/>
</dbReference>
<dbReference type="SUPFAM" id="SSF48264">
    <property type="entry name" value="Cytochrome P450"/>
    <property type="match status" value="1"/>
</dbReference>
<dbReference type="InterPro" id="IPR001128">
    <property type="entry name" value="Cyt_P450"/>
</dbReference>
<evidence type="ECO:0000313" key="10">
    <source>
        <dbReference type="Proteomes" id="UP000309215"/>
    </source>
</evidence>
<dbReference type="InterPro" id="IPR002401">
    <property type="entry name" value="Cyt_P450_E_grp-I"/>
</dbReference>
<dbReference type="GO" id="GO:0020037">
    <property type="term" value="F:heme binding"/>
    <property type="evidence" value="ECO:0007669"/>
    <property type="project" value="InterPro"/>
</dbReference>
<evidence type="ECO:0000256" key="7">
    <source>
        <dbReference type="PIRSR" id="PIRSR602401-1"/>
    </source>
</evidence>
<dbReference type="OrthoDB" id="9764248at2"/>
<reference evidence="9 10" key="1">
    <citation type="submission" date="2019-04" db="EMBL/GenBank/DDBJ databases">
        <authorList>
            <person name="Li Y."/>
            <person name="Wang J."/>
        </authorList>
    </citation>
    <scope>NUCLEOTIDE SEQUENCE [LARGE SCALE GENOMIC DNA]</scope>
    <source>
        <strain evidence="9 10">DSM 14668</strain>
    </source>
</reference>
<keyword evidence="10" id="KW-1185">Reference proteome</keyword>
<evidence type="ECO:0000313" key="9">
    <source>
        <dbReference type="EMBL" id="TKC94704.1"/>
    </source>
</evidence>